<gene>
    <name evidence="2" type="ORF">SPARVUS_LOCUS1096223</name>
</gene>
<dbReference type="PANTHER" id="PTHR21583">
    <property type="entry name" value="ELYS PROTEIN"/>
    <property type="match status" value="1"/>
</dbReference>
<protein>
    <recommendedName>
        <fullName evidence="1">ELYS beta-propeller domain-containing protein</fullName>
    </recommendedName>
</protein>
<organism evidence="2 3">
    <name type="scientific">Staurois parvus</name>
    <dbReference type="NCBI Taxonomy" id="386267"/>
    <lineage>
        <taxon>Eukaryota</taxon>
        <taxon>Metazoa</taxon>
        <taxon>Chordata</taxon>
        <taxon>Craniata</taxon>
        <taxon>Vertebrata</taxon>
        <taxon>Euteleostomi</taxon>
        <taxon>Amphibia</taxon>
        <taxon>Batrachia</taxon>
        <taxon>Anura</taxon>
        <taxon>Neobatrachia</taxon>
        <taxon>Ranoidea</taxon>
        <taxon>Ranidae</taxon>
        <taxon>Staurois</taxon>
    </lineage>
</organism>
<keyword evidence="3" id="KW-1185">Reference proteome</keyword>
<evidence type="ECO:0000313" key="2">
    <source>
        <dbReference type="EMBL" id="CAI9536839.1"/>
    </source>
</evidence>
<accession>A0ABN9ALD5</accession>
<sequence length="221" mass="23857">MQNLSAQVTSEFLQFPDATVKALQEDDIQLDSVLRAKFTTGKAGLAWLACGPQLEVINALTGERLSAYHFSGVTERPPTVVTVKEFSWQKRTGLLVGLVEAESSVLCLYDVSISRVVKAVVLPGSVTSVEPIINHGGASASTQHLHQSLRWFFGVAAVVTDVGHVLLIDLCLDDVSGNQDELEASDLEVMSGIPAEIPKLRELAARERRHLCLQLLAPSGT</sequence>
<evidence type="ECO:0000313" key="3">
    <source>
        <dbReference type="Proteomes" id="UP001162483"/>
    </source>
</evidence>
<dbReference type="InterPro" id="IPR052620">
    <property type="entry name" value="ELYS/MEL-28_NucAsmblyFactor"/>
</dbReference>
<evidence type="ECO:0000259" key="1">
    <source>
        <dbReference type="Pfam" id="PF16687"/>
    </source>
</evidence>
<proteinExistence type="predicted"/>
<comment type="caution">
    <text evidence="2">The sequence shown here is derived from an EMBL/GenBank/DDBJ whole genome shotgun (WGS) entry which is preliminary data.</text>
</comment>
<dbReference type="InterPro" id="IPR032040">
    <property type="entry name" value="ELYS-bb"/>
</dbReference>
<dbReference type="PANTHER" id="PTHR21583:SF8">
    <property type="entry name" value="PROTEIN ELYS"/>
    <property type="match status" value="1"/>
</dbReference>
<feature type="domain" description="ELYS beta-propeller" evidence="1">
    <location>
        <begin position="1"/>
        <end position="221"/>
    </location>
</feature>
<dbReference type="Proteomes" id="UP001162483">
    <property type="component" value="Unassembled WGS sequence"/>
</dbReference>
<feature type="non-terminal residue" evidence="2">
    <location>
        <position position="221"/>
    </location>
</feature>
<reference evidence="2" key="1">
    <citation type="submission" date="2023-05" db="EMBL/GenBank/DDBJ databases">
        <authorList>
            <person name="Stuckert A."/>
        </authorList>
    </citation>
    <scope>NUCLEOTIDE SEQUENCE</scope>
</reference>
<dbReference type="Pfam" id="PF16687">
    <property type="entry name" value="ELYS-bb"/>
    <property type="match status" value="1"/>
</dbReference>
<dbReference type="EMBL" id="CATNWA010000405">
    <property type="protein sequence ID" value="CAI9536839.1"/>
    <property type="molecule type" value="Genomic_DNA"/>
</dbReference>
<name>A0ABN9ALD5_9NEOB</name>